<dbReference type="PANTHER" id="PTHR31809:SF0">
    <property type="entry name" value="BUD13 HOMOLOG"/>
    <property type="match status" value="1"/>
</dbReference>
<proteinExistence type="inferred from homology"/>
<feature type="region of interest" description="Disordered" evidence="3">
    <location>
        <begin position="128"/>
        <end position="197"/>
    </location>
</feature>
<feature type="compositionally biased region" description="Polar residues" evidence="3">
    <location>
        <begin position="141"/>
        <end position="154"/>
    </location>
</feature>
<evidence type="ECO:0000256" key="2">
    <source>
        <dbReference type="ARBA" id="ARBA00020644"/>
    </source>
</evidence>
<feature type="region of interest" description="Disordered" evidence="3">
    <location>
        <begin position="86"/>
        <end position="109"/>
    </location>
</feature>
<dbReference type="GO" id="GO:0003723">
    <property type="term" value="F:RNA binding"/>
    <property type="evidence" value="ECO:0007669"/>
    <property type="project" value="TreeGrafter"/>
</dbReference>
<gene>
    <name evidence="4" type="ORF">FOB60_000279</name>
</gene>
<comment type="similarity">
    <text evidence="1">Belongs to the CWC26 family.</text>
</comment>
<dbReference type="InterPro" id="IPR051112">
    <property type="entry name" value="CWC26_splicing_factor"/>
</dbReference>
<feature type="compositionally biased region" description="Basic and acidic residues" evidence="3">
    <location>
        <begin position="177"/>
        <end position="188"/>
    </location>
</feature>
<protein>
    <recommendedName>
        <fullName evidence="2">Pre-mRNA-splicing factor CWC26</fullName>
    </recommendedName>
</protein>
<dbReference type="AlphaFoldDB" id="A0A8X7TCS8"/>
<sequence length="252" mass="29340">MSRADYLSKYLDGANKSERNDKRKKKKTIPIPTSNITISKSKQFLPTPNHDVFSELDDNDESGPVVVENVKENKGFKRIDNTSLVKSSTTNQEVASAPSTTHKQSETVYRDASGRVIDIKEAKLDFERRKQQKQEQKQQIEVRTSPQDQQQQESIEFKPKLNANFEDPLNIFQDSVESEKNESEDKSRSRFTYNKGVNPRNRFDIPAGYFWDGIDRSNGFEELMLRKINEKSYSKMERKFNQDYDLDFDDDD</sequence>
<dbReference type="Proteomes" id="UP000590412">
    <property type="component" value="Unassembled WGS sequence"/>
</dbReference>
<dbReference type="OrthoDB" id="6022at2759"/>
<dbReference type="GO" id="GO:0000398">
    <property type="term" value="P:mRNA splicing, via spliceosome"/>
    <property type="evidence" value="ECO:0007669"/>
    <property type="project" value="TreeGrafter"/>
</dbReference>
<organism evidence="4 5">
    <name type="scientific">Candida parapsilosis</name>
    <name type="common">Yeast</name>
    <dbReference type="NCBI Taxonomy" id="5480"/>
    <lineage>
        <taxon>Eukaryota</taxon>
        <taxon>Fungi</taxon>
        <taxon>Dikarya</taxon>
        <taxon>Ascomycota</taxon>
        <taxon>Saccharomycotina</taxon>
        <taxon>Pichiomycetes</taxon>
        <taxon>Debaryomycetaceae</taxon>
        <taxon>Candida/Lodderomyces clade</taxon>
        <taxon>Candida</taxon>
    </lineage>
</organism>
<evidence type="ECO:0000313" key="4">
    <source>
        <dbReference type="EMBL" id="KAF6058697.1"/>
    </source>
</evidence>
<evidence type="ECO:0000256" key="1">
    <source>
        <dbReference type="ARBA" id="ARBA00011069"/>
    </source>
</evidence>
<evidence type="ECO:0000313" key="5">
    <source>
        <dbReference type="Proteomes" id="UP000590412"/>
    </source>
</evidence>
<accession>A0A8X7TCS8</accession>
<dbReference type="GO" id="GO:0070274">
    <property type="term" value="C:RES complex"/>
    <property type="evidence" value="ECO:0007669"/>
    <property type="project" value="TreeGrafter"/>
</dbReference>
<dbReference type="InterPro" id="IPR018609">
    <property type="entry name" value="Bud13"/>
</dbReference>
<feature type="region of interest" description="Disordered" evidence="3">
    <location>
        <begin position="1"/>
        <end position="29"/>
    </location>
</feature>
<dbReference type="PANTHER" id="PTHR31809">
    <property type="entry name" value="BUD13 HOMOLOG"/>
    <property type="match status" value="1"/>
</dbReference>
<reference evidence="4" key="1">
    <citation type="submission" date="2020-03" db="EMBL/GenBank/DDBJ databases">
        <title>FDA dAtabase for Regulatory Grade micrObial Sequences (FDA-ARGOS): Supporting development and validation of Infectious Disease Dx tests.</title>
        <authorList>
            <person name="Campos J."/>
            <person name="Goldberg B."/>
            <person name="Tallon L."/>
            <person name="Sadzewicz L."/>
            <person name="Vavikolanu K."/>
            <person name="Mehta A."/>
            <person name="Aluvathingal J."/>
            <person name="Nadendla S."/>
            <person name="Nandy P."/>
            <person name="Geyer C."/>
            <person name="Yan Y."/>
            <person name="Sichtig H."/>
        </authorList>
    </citation>
    <scope>NUCLEOTIDE SEQUENCE [LARGE SCALE GENOMIC DNA]</scope>
    <source>
        <strain evidence="4">FDAARGOS_652</strain>
    </source>
</reference>
<name>A0A8X7TCS8_CANPA</name>
<feature type="compositionally biased region" description="Basic and acidic residues" evidence="3">
    <location>
        <begin position="128"/>
        <end position="140"/>
    </location>
</feature>
<dbReference type="EMBL" id="JABWAB010000001">
    <property type="protein sequence ID" value="KAF6058697.1"/>
    <property type="molecule type" value="Genomic_DNA"/>
</dbReference>
<feature type="compositionally biased region" description="Polar residues" evidence="3">
    <location>
        <begin position="86"/>
        <end position="102"/>
    </location>
</feature>
<evidence type="ECO:0000256" key="3">
    <source>
        <dbReference type="SAM" id="MobiDB-lite"/>
    </source>
</evidence>
<comment type="caution">
    <text evidence="4">The sequence shown here is derived from an EMBL/GenBank/DDBJ whole genome shotgun (WGS) entry which is preliminary data.</text>
</comment>
<dbReference type="Pfam" id="PF09736">
    <property type="entry name" value="Bud13"/>
    <property type="match status" value="1"/>
</dbReference>
<dbReference type="GO" id="GO:0005684">
    <property type="term" value="C:U2-type spliceosomal complex"/>
    <property type="evidence" value="ECO:0007669"/>
    <property type="project" value="TreeGrafter"/>
</dbReference>